<name>A0A813FKY3_POLGL</name>
<dbReference type="Proteomes" id="UP000654075">
    <property type="component" value="Unassembled WGS sequence"/>
</dbReference>
<organism evidence="1 3">
    <name type="scientific">Polarella glacialis</name>
    <name type="common">Dinoflagellate</name>
    <dbReference type="NCBI Taxonomy" id="89957"/>
    <lineage>
        <taxon>Eukaryota</taxon>
        <taxon>Sar</taxon>
        <taxon>Alveolata</taxon>
        <taxon>Dinophyceae</taxon>
        <taxon>Suessiales</taxon>
        <taxon>Suessiaceae</taxon>
        <taxon>Polarella</taxon>
    </lineage>
</organism>
<sequence length="160" mass="19216">MIRRLFQRVVNVSEWYEELDISEKLLLYMAAGMYWGTCYGTYIRRGKLEMPTSDFLMASAYMVPPTKKKEFEASWSDQARLAQRQPGYEWTRTYKALDWEDSPFHYVSFRMWNEASSYRRMAQFDQTWKILSERVADSVTSRHDTVYRVLLDDSIKRIIE</sequence>
<reference evidence="1" key="1">
    <citation type="submission" date="2021-02" db="EMBL/GenBank/DDBJ databases">
        <authorList>
            <person name="Dougan E. K."/>
            <person name="Rhodes N."/>
            <person name="Thang M."/>
            <person name="Chan C."/>
        </authorList>
    </citation>
    <scope>NUCLEOTIDE SEQUENCE</scope>
</reference>
<proteinExistence type="predicted"/>
<evidence type="ECO:0008006" key="4">
    <source>
        <dbReference type="Google" id="ProtNLM"/>
    </source>
</evidence>
<dbReference type="AlphaFoldDB" id="A0A813FKY3"/>
<dbReference type="Gene3D" id="3.30.70.100">
    <property type="match status" value="1"/>
</dbReference>
<evidence type="ECO:0000313" key="3">
    <source>
        <dbReference type="Proteomes" id="UP000654075"/>
    </source>
</evidence>
<comment type="caution">
    <text evidence="1">The sequence shown here is derived from an EMBL/GenBank/DDBJ whole genome shotgun (WGS) entry which is preliminary data.</text>
</comment>
<dbReference type="Proteomes" id="UP000626109">
    <property type="component" value="Unassembled WGS sequence"/>
</dbReference>
<dbReference type="SUPFAM" id="SSF54909">
    <property type="entry name" value="Dimeric alpha+beta barrel"/>
    <property type="match status" value="1"/>
</dbReference>
<keyword evidence="3" id="KW-1185">Reference proteome</keyword>
<accession>A0A813FKY3</accession>
<evidence type="ECO:0000313" key="1">
    <source>
        <dbReference type="EMBL" id="CAE8611035.1"/>
    </source>
</evidence>
<dbReference type="InterPro" id="IPR011008">
    <property type="entry name" value="Dimeric_a/b-barrel"/>
</dbReference>
<evidence type="ECO:0000313" key="2">
    <source>
        <dbReference type="EMBL" id="CAE8713570.1"/>
    </source>
</evidence>
<protein>
    <recommendedName>
        <fullName evidence="4">ABM domain-containing protein</fullName>
    </recommendedName>
</protein>
<dbReference type="OMA" id="HRNFVWL"/>
<dbReference type="EMBL" id="CAJNNW010032508">
    <property type="protein sequence ID" value="CAE8713570.1"/>
    <property type="molecule type" value="Genomic_DNA"/>
</dbReference>
<gene>
    <name evidence="1" type="ORF">PGLA1383_LOCUS28845</name>
    <name evidence="2" type="ORF">PGLA2088_LOCUS37611</name>
</gene>
<dbReference type="EMBL" id="CAJNNV010024889">
    <property type="protein sequence ID" value="CAE8611035.1"/>
    <property type="molecule type" value="Genomic_DNA"/>
</dbReference>
<dbReference type="OrthoDB" id="390489at2759"/>